<dbReference type="AlphaFoldDB" id="A0A430HSF4"/>
<feature type="compositionally biased region" description="Low complexity" evidence="1">
    <location>
        <begin position="76"/>
        <end position="87"/>
    </location>
</feature>
<proteinExistence type="predicted"/>
<reference evidence="2 3" key="1">
    <citation type="submission" date="2018-12" db="EMBL/GenBank/DDBJ databases">
        <authorList>
            <person name="Yang E."/>
        </authorList>
    </citation>
    <scope>NUCLEOTIDE SEQUENCE [LARGE SCALE GENOMIC DNA]</scope>
    <source>
        <strain evidence="2 3">SOD</strain>
    </source>
</reference>
<feature type="region of interest" description="Disordered" evidence="1">
    <location>
        <begin position="66"/>
        <end position="94"/>
    </location>
</feature>
<evidence type="ECO:0000313" key="2">
    <source>
        <dbReference type="EMBL" id="RSZ60446.1"/>
    </source>
</evidence>
<dbReference type="EMBL" id="RXLQ01000002">
    <property type="protein sequence ID" value="RSZ60446.1"/>
    <property type="molecule type" value="Genomic_DNA"/>
</dbReference>
<gene>
    <name evidence="2" type="ORF">EJB06_04850</name>
</gene>
<organism evidence="2 3">
    <name type="scientific">Massilia atriviolacea</name>
    <dbReference type="NCBI Taxonomy" id="2495579"/>
    <lineage>
        <taxon>Bacteria</taxon>
        <taxon>Pseudomonadati</taxon>
        <taxon>Pseudomonadota</taxon>
        <taxon>Betaproteobacteria</taxon>
        <taxon>Burkholderiales</taxon>
        <taxon>Oxalobacteraceae</taxon>
        <taxon>Telluria group</taxon>
        <taxon>Massilia</taxon>
    </lineage>
</organism>
<protein>
    <submittedName>
        <fullName evidence="2">Uncharacterized protein</fullName>
    </submittedName>
</protein>
<comment type="caution">
    <text evidence="2">The sequence shown here is derived from an EMBL/GenBank/DDBJ whole genome shotgun (WGS) entry which is preliminary data.</text>
</comment>
<dbReference type="Proteomes" id="UP000278085">
    <property type="component" value="Unassembled WGS sequence"/>
</dbReference>
<sequence>MMASLKLKLGQEVDINKVDSTIAVAGKEGKLGKLVFSKGSVEWWPANNSVNCLTFSWEQLAKVLEKNGTPKKVPKTKSAGKSAAPAKAKTDSKA</sequence>
<evidence type="ECO:0000313" key="3">
    <source>
        <dbReference type="Proteomes" id="UP000278085"/>
    </source>
</evidence>
<evidence type="ECO:0000256" key="1">
    <source>
        <dbReference type="SAM" id="MobiDB-lite"/>
    </source>
</evidence>
<accession>A0A430HSF4</accession>
<keyword evidence="3" id="KW-1185">Reference proteome</keyword>
<name>A0A430HSF4_9BURK</name>